<proteinExistence type="predicted"/>
<evidence type="ECO:0000313" key="4">
    <source>
        <dbReference type="Proteomes" id="UP000321949"/>
    </source>
</evidence>
<dbReference type="InterPro" id="IPR011109">
    <property type="entry name" value="DNA_bind_recombinase_dom"/>
</dbReference>
<evidence type="ECO:0000313" key="3">
    <source>
        <dbReference type="EMBL" id="TXK11519.1"/>
    </source>
</evidence>
<dbReference type="SUPFAM" id="SSF53041">
    <property type="entry name" value="Resolvase-like"/>
    <property type="match status" value="1"/>
</dbReference>
<dbReference type="OrthoDB" id="4500247at2"/>
<dbReference type="PANTHER" id="PTHR30461:SF23">
    <property type="entry name" value="DNA RECOMBINASE-RELATED"/>
    <property type="match status" value="1"/>
</dbReference>
<feature type="domain" description="Resolvase/invertase-type recombinase catalytic" evidence="1">
    <location>
        <begin position="9"/>
        <end position="150"/>
    </location>
</feature>
<gene>
    <name evidence="3" type="ORF">FVP74_09325</name>
</gene>
<dbReference type="InterPro" id="IPR050639">
    <property type="entry name" value="SSR_resolvase"/>
</dbReference>
<sequence length="490" mass="53868">MTPKKPAPRAAIYARQSVAEPEGIKRQIAACRALAESREYDVVAEYVDDNVSGYKARGEGTGFARLLDDARAGRFDVLIVRKLDRLGRSLSALEALTAARVNTVTTDGALDLASPSGRLVANVLTSVSRAESEIKAERRVFANADRRLSGIPTSGRVPYGYRWVPTAERDGDGHAYVYDGGRAGDVLAIYDAFLAGVPLGSIARDLNAAGKRTIGTKRHPEGVPFTPTTLRRILMSPYYAGLLPLPSQDGEQRPYDQREISRETCVPGRWEPIVSVETWEEAKARLEHPERKTSPGPSRKWLLSGLAVCGTEGCGKPIRAGGGEAGIHSYRCASMAHFMRRGVPLDDFVERVVIARLSRPDAVDLLDDRERHDVDELRAERRRLETAVRQAGDDEMDGLIDRAERVRLTRRANARIAELDEKLRAGVDTTALAEVVTSDDVAAAWHGLTLGKRRAILEALATVVVFSVGQGNRRRMSDEALARTVRFDWH</sequence>
<evidence type="ECO:0000259" key="2">
    <source>
        <dbReference type="PROSITE" id="PS51737"/>
    </source>
</evidence>
<dbReference type="InterPro" id="IPR006119">
    <property type="entry name" value="Resolv_N"/>
</dbReference>
<dbReference type="EMBL" id="VRSX01000003">
    <property type="protein sequence ID" value="TXK11519.1"/>
    <property type="molecule type" value="Genomic_DNA"/>
</dbReference>
<accession>A0A5C8I1D3</accession>
<dbReference type="SMART" id="SM00857">
    <property type="entry name" value="Resolvase"/>
    <property type="match status" value="1"/>
</dbReference>
<dbReference type="RefSeq" id="WP_147051324.1">
    <property type="nucleotide sequence ID" value="NZ_BKAH01000017.1"/>
</dbReference>
<dbReference type="Gene3D" id="3.40.50.1390">
    <property type="entry name" value="Resolvase, N-terminal catalytic domain"/>
    <property type="match status" value="1"/>
</dbReference>
<dbReference type="Gene3D" id="3.90.1750.20">
    <property type="entry name" value="Putative Large Serine Recombinase, Chain B, Domain 2"/>
    <property type="match status" value="1"/>
</dbReference>
<dbReference type="Proteomes" id="UP000321949">
    <property type="component" value="Unassembled WGS sequence"/>
</dbReference>
<dbReference type="PROSITE" id="PS51736">
    <property type="entry name" value="RECOMBINASES_3"/>
    <property type="match status" value="1"/>
</dbReference>
<dbReference type="Pfam" id="PF07508">
    <property type="entry name" value="Recombinase"/>
    <property type="match status" value="1"/>
</dbReference>
<dbReference type="GO" id="GO:0000150">
    <property type="term" value="F:DNA strand exchange activity"/>
    <property type="evidence" value="ECO:0007669"/>
    <property type="project" value="InterPro"/>
</dbReference>
<evidence type="ECO:0000259" key="1">
    <source>
        <dbReference type="PROSITE" id="PS51736"/>
    </source>
</evidence>
<dbReference type="PANTHER" id="PTHR30461">
    <property type="entry name" value="DNA-INVERTASE FROM LAMBDOID PROPHAGE"/>
    <property type="match status" value="1"/>
</dbReference>
<dbReference type="Pfam" id="PF00239">
    <property type="entry name" value="Resolvase"/>
    <property type="match status" value="1"/>
</dbReference>
<keyword evidence="4" id="KW-1185">Reference proteome</keyword>
<feature type="domain" description="Recombinase" evidence="2">
    <location>
        <begin position="158"/>
        <end position="292"/>
    </location>
</feature>
<organism evidence="3 4">
    <name type="scientific">Microbacterium saccharophilum</name>
    <dbReference type="NCBI Taxonomy" id="1213358"/>
    <lineage>
        <taxon>Bacteria</taxon>
        <taxon>Bacillati</taxon>
        <taxon>Actinomycetota</taxon>
        <taxon>Actinomycetes</taxon>
        <taxon>Micrococcales</taxon>
        <taxon>Microbacteriaceae</taxon>
        <taxon>Microbacterium</taxon>
    </lineage>
</organism>
<name>A0A5C8I1D3_9MICO</name>
<dbReference type="PROSITE" id="PS51737">
    <property type="entry name" value="RECOMBINASE_DNA_BIND"/>
    <property type="match status" value="1"/>
</dbReference>
<dbReference type="InterPro" id="IPR036162">
    <property type="entry name" value="Resolvase-like_N_sf"/>
</dbReference>
<comment type="caution">
    <text evidence="3">The sequence shown here is derived from an EMBL/GenBank/DDBJ whole genome shotgun (WGS) entry which is preliminary data.</text>
</comment>
<dbReference type="GO" id="GO:0003677">
    <property type="term" value="F:DNA binding"/>
    <property type="evidence" value="ECO:0007669"/>
    <property type="project" value="InterPro"/>
</dbReference>
<reference evidence="3 4" key="1">
    <citation type="submission" date="2019-08" db="EMBL/GenBank/DDBJ databases">
        <authorList>
            <person name="Dong K."/>
        </authorList>
    </citation>
    <scope>NUCLEOTIDE SEQUENCE [LARGE SCALE GENOMIC DNA]</scope>
    <source>
        <strain evidence="3 4">K-1</strain>
    </source>
</reference>
<protein>
    <submittedName>
        <fullName evidence="3">Recombinase family protein</fullName>
    </submittedName>
</protein>
<dbReference type="CDD" id="cd00338">
    <property type="entry name" value="Ser_Recombinase"/>
    <property type="match status" value="1"/>
</dbReference>
<dbReference type="AlphaFoldDB" id="A0A5C8I1D3"/>
<dbReference type="InterPro" id="IPR038109">
    <property type="entry name" value="DNA_bind_recomb_sf"/>
</dbReference>